<proteinExistence type="predicted"/>
<sequence length="150" mass="16868">MDVQERYLADNDSYEYIFTSDLPSKLGGMCEDNVIYIDARRDYREQTAIIAEEVAHQLVSSGDTLDYSAPGTAQSETQARRLAAKSLVPLESLVKAWRDAAVCVAEIADYCEVPEHSVLEAIEAYRVEYGEHFMYDGLTFDLSNGLRILE</sequence>
<dbReference type="InterPro" id="IPR010359">
    <property type="entry name" value="IrrE_HExxH"/>
</dbReference>
<accession>A0A0R1ZUE9</accession>
<evidence type="ECO:0000259" key="1">
    <source>
        <dbReference type="Pfam" id="PF06114"/>
    </source>
</evidence>
<dbReference type="PATRIC" id="fig|1291052.5.peg.2375"/>
<feature type="domain" description="IrrE N-terminal-like" evidence="1">
    <location>
        <begin position="18"/>
        <end position="121"/>
    </location>
</feature>
<comment type="caution">
    <text evidence="2">The sequence shown here is derived from an EMBL/GenBank/DDBJ whole genome shotgun (WGS) entry which is preliminary data.</text>
</comment>
<evidence type="ECO:0000313" key="2">
    <source>
        <dbReference type="EMBL" id="KRM54595.1"/>
    </source>
</evidence>
<keyword evidence="3" id="KW-1185">Reference proteome</keyword>
<organism evidence="2 3">
    <name type="scientific">Lacticaseibacillus sharpeae JCM 1186 = DSM 20505</name>
    <dbReference type="NCBI Taxonomy" id="1291052"/>
    <lineage>
        <taxon>Bacteria</taxon>
        <taxon>Bacillati</taxon>
        <taxon>Bacillota</taxon>
        <taxon>Bacilli</taxon>
        <taxon>Lactobacillales</taxon>
        <taxon>Lactobacillaceae</taxon>
        <taxon>Lacticaseibacillus</taxon>
    </lineage>
</organism>
<dbReference type="Proteomes" id="UP000051679">
    <property type="component" value="Unassembled WGS sequence"/>
</dbReference>
<protein>
    <recommendedName>
        <fullName evidence="1">IrrE N-terminal-like domain-containing protein</fullName>
    </recommendedName>
</protein>
<dbReference type="STRING" id="1291052.FC18_GL002302"/>
<dbReference type="EMBL" id="AYYO01000050">
    <property type="protein sequence ID" value="KRM54595.1"/>
    <property type="molecule type" value="Genomic_DNA"/>
</dbReference>
<dbReference type="AlphaFoldDB" id="A0A0R1ZUE9"/>
<dbReference type="RefSeq" id="WP_054678547.1">
    <property type="nucleotide sequence ID" value="NZ_AYYO01000050.1"/>
</dbReference>
<gene>
    <name evidence="2" type="ORF">FC18_GL002302</name>
</gene>
<evidence type="ECO:0000313" key="3">
    <source>
        <dbReference type="Proteomes" id="UP000051679"/>
    </source>
</evidence>
<dbReference type="Pfam" id="PF06114">
    <property type="entry name" value="Peptidase_M78"/>
    <property type="match status" value="1"/>
</dbReference>
<name>A0A0R1ZUE9_9LACO</name>
<reference evidence="2 3" key="1">
    <citation type="journal article" date="2015" name="Genome Announc.">
        <title>Expanding the biotechnology potential of lactobacilli through comparative genomics of 213 strains and associated genera.</title>
        <authorList>
            <person name="Sun Z."/>
            <person name="Harris H.M."/>
            <person name="McCann A."/>
            <person name="Guo C."/>
            <person name="Argimon S."/>
            <person name="Zhang W."/>
            <person name="Yang X."/>
            <person name="Jeffery I.B."/>
            <person name="Cooney J.C."/>
            <person name="Kagawa T.F."/>
            <person name="Liu W."/>
            <person name="Song Y."/>
            <person name="Salvetti E."/>
            <person name="Wrobel A."/>
            <person name="Rasinkangas P."/>
            <person name="Parkhill J."/>
            <person name="Rea M.C."/>
            <person name="O'Sullivan O."/>
            <person name="Ritari J."/>
            <person name="Douillard F.P."/>
            <person name="Paul Ross R."/>
            <person name="Yang R."/>
            <person name="Briner A.E."/>
            <person name="Felis G.E."/>
            <person name="de Vos W.M."/>
            <person name="Barrangou R."/>
            <person name="Klaenhammer T.R."/>
            <person name="Caufield P.W."/>
            <person name="Cui Y."/>
            <person name="Zhang H."/>
            <person name="O'Toole P.W."/>
        </authorList>
    </citation>
    <scope>NUCLEOTIDE SEQUENCE [LARGE SCALE GENOMIC DNA]</scope>
    <source>
        <strain evidence="2 3">DSM 20505</strain>
    </source>
</reference>